<dbReference type="Proteomes" id="UP000012040">
    <property type="component" value="Chromosome"/>
</dbReference>
<keyword evidence="3" id="KW-1185">Reference proteome</keyword>
<dbReference type="InterPro" id="IPR001387">
    <property type="entry name" value="Cro/C1-type_HTH"/>
</dbReference>
<dbReference type="EMBL" id="CP003537">
    <property type="protein sequence ID" value="AGH96627.1"/>
    <property type="molecule type" value="Genomic_DNA"/>
</dbReference>
<name>M4VB64_9BACT</name>
<organism evidence="2 3">
    <name type="scientific">Pseudobdellovibrio exovorus JSS</name>
    <dbReference type="NCBI Taxonomy" id="1184267"/>
    <lineage>
        <taxon>Bacteria</taxon>
        <taxon>Pseudomonadati</taxon>
        <taxon>Bdellovibrionota</taxon>
        <taxon>Bdellovibrionia</taxon>
        <taxon>Bdellovibrionales</taxon>
        <taxon>Pseudobdellovibrionaceae</taxon>
        <taxon>Pseudobdellovibrio</taxon>
    </lineage>
</organism>
<dbReference type="PROSITE" id="PS50943">
    <property type="entry name" value="HTH_CROC1"/>
    <property type="match status" value="1"/>
</dbReference>
<dbReference type="AlphaFoldDB" id="M4VB64"/>
<dbReference type="RefSeq" id="WP_015471117.1">
    <property type="nucleotide sequence ID" value="NC_020813.1"/>
</dbReference>
<dbReference type="Gene3D" id="3.60.40.10">
    <property type="entry name" value="PPM-type phosphatase domain"/>
    <property type="match status" value="1"/>
</dbReference>
<accession>M4VB64</accession>
<dbReference type="Gene3D" id="1.10.260.40">
    <property type="entry name" value="lambda repressor-like DNA-binding domains"/>
    <property type="match status" value="1"/>
</dbReference>
<proteinExistence type="predicted"/>
<dbReference type="SUPFAM" id="SSF47413">
    <property type="entry name" value="lambda repressor-like DNA-binding domains"/>
    <property type="match status" value="1"/>
</dbReference>
<dbReference type="InterPro" id="IPR036457">
    <property type="entry name" value="PPM-type-like_dom_sf"/>
</dbReference>
<protein>
    <recommendedName>
        <fullName evidence="1">HTH cro/C1-type domain-containing protein</fullName>
    </recommendedName>
</protein>
<feature type="domain" description="HTH cro/C1-type" evidence="1">
    <location>
        <begin position="8"/>
        <end position="62"/>
    </location>
</feature>
<dbReference type="HOGENOM" id="CLU_935856_0_0_7"/>
<reference evidence="2 3" key="1">
    <citation type="journal article" date="2013" name="ISME J.">
        <title>By their genes ye shall know them: genomic signatures of predatory bacteria.</title>
        <authorList>
            <person name="Pasternak Z."/>
            <person name="Pietrokovski S."/>
            <person name="Rotem O."/>
            <person name="Gophna U."/>
            <person name="Lurie-Weinberger M.N."/>
            <person name="Jurkevitch E."/>
        </authorList>
    </citation>
    <scope>NUCLEOTIDE SEQUENCE [LARGE SCALE GENOMIC DNA]</scope>
    <source>
        <strain evidence="2 3">JSS</strain>
    </source>
</reference>
<evidence type="ECO:0000259" key="1">
    <source>
        <dbReference type="PROSITE" id="PS50943"/>
    </source>
</evidence>
<dbReference type="GO" id="GO:0003677">
    <property type="term" value="F:DNA binding"/>
    <property type="evidence" value="ECO:0007669"/>
    <property type="project" value="InterPro"/>
</dbReference>
<sequence length="297" mass="33322">MSQIGKAIRKFRLESNMSQMDIAKRLGISQAHVSRLEKGNFEVPPHLFVKIQRLLRLPIESHKFSLAIASESNWRISYFSYPEKSSGDKVRVNTKASQDKVWLLHCDAVGSDNFAIKDANYLEVSFDTVINSIPHIGLSPEAVYMAVNKTIRSSVELWRGEPSGNIVSLTKGSDRLDFINAGMPTPLCYDGKKTSVIKVQSGNKPIPPIGQAANKESFTSKSICMKKEDVMFFFSDGFEELYKQISRVPLEILIETFCKIQKGDVEGIGSKILKTIEEQLAHKRIEDDFSFALVSLI</sequence>
<dbReference type="KEGG" id="bex:A11Q_2411"/>
<dbReference type="PATRIC" id="fig|1184267.3.peg.2440"/>
<dbReference type="CDD" id="cd00093">
    <property type="entry name" value="HTH_XRE"/>
    <property type="match status" value="1"/>
</dbReference>
<evidence type="ECO:0000313" key="3">
    <source>
        <dbReference type="Proteomes" id="UP000012040"/>
    </source>
</evidence>
<dbReference type="InterPro" id="IPR010982">
    <property type="entry name" value="Lambda_DNA-bd_dom_sf"/>
</dbReference>
<dbReference type="InterPro" id="IPR001932">
    <property type="entry name" value="PPM-type_phosphatase-like_dom"/>
</dbReference>
<dbReference type="Pfam" id="PF01381">
    <property type="entry name" value="HTH_3"/>
    <property type="match status" value="1"/>
</dbReference>
<evidence type="ECO:0000313" key="2">
    <source>
        <dbReference type="EMBL" id="AGH96627.1"/>
    </source>
</evidence>
<dbReference type="SMART" id="SM00530">
    <property type="entry name" value="HTH_XRE"/>
    <property type="match status" value="1"/>
</dbReference>
<dbReference type="Pfam" id="PF07228">
    <property type="entry name" value="SpoIIE"/>
    <property type="match status" value="1"/>
</dbReference>
<dbReference type="STRING" id="1184267.A11Q_2411"/>
<gene>
    <name evidence="2" type="ORF">A11Q_2411</name>
</gene>
<dbReference type="OrthoDB" id="3034420at2"/>